<keyword evidence="2" id="KW-1185">Reference proteome</keyword>
<evidence type="ECO:0000313" key="1">
    <source>
        <dbReference type="EMBL" id="GCC16459.1"/>
    </source>
</evidence>
<proteinExistence type="predicted"/>
<organism evidence="1 2">
    <name type="scientific">Chiloscyllium punctatum</name>
    <name type="common">Brownbanded bambooshark</name>
    <name type="synonym">Hemiscyllium punctatum</name>
    <dbReference type="NCBI Taxonomy" id="137246"/>
    <lineage>
        <taxon>Eukaryota</taxon>
        <taxon>Metazoa</taxon>
        <taxon>Chordata</taxon>
        <taxon>Craniata</taxon>
        <taxon>Vertebrata</taxon>
        <taxon>Chondrichthyes</taxon>
        <taxon>Elasmobranchii</taxon>
        <taxon>Galeomorphii</taxon>
        <taxon>Galeoidea</taxon>
        <taxon>Orectolobiformes</taxon>
        <taxon>Hemiscylliidae</taxon>
        <taxon>Chiloscyllium</taxon>
    </lineage>
</organism>
<dbReference type="EMBL" id="BEZZ01003797">
    <property type="protein sequence ID" value="GCC16459.1"/>
    <property type="molecule type" value="Genomic_DNA"/>
</dbReference>
<sequence length="115" mass="12773">MESSRRILTLKTRARHFLQPAAIADVACWTFEDTLSLVENKRFLGTVALELGAEVLGHTSPSAIFHPPTPARPMAGEWWMPTCFGGYALELEECFSIHRLSPAQEAGFKALLMIN</sequence>
<comment type="caution">
    <text evidence="1">The sequence shown here is derived from an EMBL/GenBank/DDBJ whole genome shotgun (WGS) entry which is preliminary data.</text>
</comment>
<evidence type="ECO:0000313" key="2">
    <source>
        <dbReference type="Proteomes" id="UP000287033"/>
    </source>
</evidence>
<gene>
    <name evidence="1" type="ORF">chiPu_0021376</name>
</gene>
<reference evidence="1 2" key="1">
    <citation type="journal article" date="2018" name="Nat. Ecol. Evol.">
        <title>Shark genomes provide insights into elasmobranch evolution and the origin of vertebrates.</title>
        <authorList>
            <person name="Hara Y"/>
            <person name="Yamaguchi K"/>
            <person name="Onimaru K"/>
            <person name="Kadota M"/>
            <person name="Koyanagi M"/>
            <person name="Keeley SD"/>
            <person name="Tatsumi K"/>
            <person name="Tanaka K"/>
            <person name="Motone F"/>
            <person name="Kageyama Y"/>
            <person name="Nozu R"/>
            <person name="Adachi N"/>
            <person name="Nishimura O"/>
            <person name="Nakagawa R"/>
            <person name="Tanegashima C"/>
            <person name="Kiyatake I"/>
            <person name="Matsumoto R"/>
            <person name="Murakumo K"/>
            <person name="Nishida K"/>
            <person name="Terakita A"/>
            <person name="Kuratani S"/>
            <person name="Sato K"/>
            <person name="Hyodo S Kuraku.S."/>
        </authorList>
    </citation>
    <scope>NUCLEOTIDE SEQUENCE [LARGE SCALE GENOMIC DNA]</scope>
</reference>
<dbReference type="Proteomes" id="UP000287033">
    <property type="component" value="Unassembled WGS sequence"/>
</dbReference>
<accession>A0A401RE79</accession>
<name>A0A401RE79_CHIPU</name>
<dbReference type="AlphaFoldDB" id="A0A401RE79"/>
<protein>
    <submittedName>
        <fullName evidence="1">Uncharacterized protein</fullName>
    </submittedName>
</protein>